<sequence>MYESQASRRSLVVELFRRVSRIMPHLWPSHYPKLQFIASTHFFLLHSAHSSPHSTHASSGSLAAICDALWIPLMQYGDRSMSMLSFNLVLALSLSWHTKYKTGELLRILDRGTAINRVGELIGFTVVPALMDICVALVVFVFRFEPVLGALVGVMIRSYIWASAVLTRYGTRIWRRMNERDVVMRGIHTDCLLNYETIKYFGGEEYEAQRYTGGYPLYFPLSNLGGVYRTINQSLIDTKKLLHLLNESSEVVDEPDAKELIVTNSEVEFDNVSFSYDHQTSRANPYPGELGLSQYQYSVVWATPNARSEDHVRHAWLVQAAGKHDGWPDKNL</sequence>
<dbReference type="RefSeq" id="XP_041163514.1">
    <property type="nucleotide sequence ID" value="XM_041306052.1"/>
</dbReference>
<dbReference type="GO" id="GO:0005524">
    <property type="term" value="F:ATP binding"/>
    <property type="evidence" value="ECO:0007669"/>
    <property type="project" value="InterPro"/>
</dbReference>
<protein>
    <submittedName>
        <fullName evidence="7">ABC transporter type 1, transmembrane domain-containing protein</fullName>
    </submittedName>
</protein>
<dbReference type="GO" id="GO:0140359">
    <property type="term" value="F:ABC-type transporter activity"/>
    <property type="evidence" value="ECO:0007669"/>
    <property type="project" value="InterPro"/>
</dbReference>
<keyword evidence="2 5" id="KW-0812">Transmembrane</keyword>
<evidence type="ECO:0000259" key="6">
    <source>
        <dbReference type="PROSITE" id="PS50929"/>
    </source>
</evidence>
<dbReference type="InterPro" id="IPR036640">
    <property type="entry name" value="ABC1_TM_sf"/>
</dbReference>
<evidence type="ECO:0000256" key="4">
    <source>
        <dbReference type="ARBA" id="ARBA00023136"/>
    </source>
</evidence>
<comment type="caution">
    <text evidence="7">The sequence shown here is derived from an EMBL/GenBank/DDBJ whole genome shotgun (WGS) entry which is preliminary data.</text>
</comment>
<evidence type="ECO:0000256" key="3">
    <source>
        <dbReference type="ARBA" id="ARBA00022989"/>
    </source>
</evidence>
<feature type="transmembrane region" description="Helical" evidence="5">
    <location>
        <begin position="118"/>
        <end position="142"/>
    </location>
</feature>
<dbReference type="PROSITE" id="PS50929">
    <property type="entry name" value="ABC_TM1F"/>
    <property type="match status" value="1"/>
</dbReference>
<keyword evidence="4 5" id="KW-0472">Membrane</keyword>
<keyword evidence="8" id="KW-1185">Reference proteome</keyword>
<gene>
    <name evidence="7" type="ORF">HD556DRAFT_1440040</name>
</gene>
<dbReference type="Pfam" id="PF00664">
    <property type="entry name" value="ABC_membrane"/>
    <property type="match status" value="1"/>
</dbReference>
<name>A0A9P7DNB3_9AGAM</name>
<dbReference type="InterPro" id="IPR039421">
    <property type="entry name" value="Type_1_exporter"/>
</dbReference>
<dbReference type="GO" id="GO:0016020">
    <property type="term" value="C:membrane"/>
    <property type="evidence" value="ECO:0007669"/>
    <property type="project" value="UniProtKB-SubCell"/>
</dbReference>
<feature type="transmembrane region" description="Helical" evidence="5">
    <location>
        <begin position="148"/>
        <end position="167"/>
    </location>
</feature>
<evidence type="ECO:0000313" key="7">
    <source>
        <dbReference type="EMBL" id="KAG1798973.1"/>
    </source>
</evidence>
<dbReference type="SUPFAM" id="SSF90123">
    <property type="entry name" value="ABC transporter transmembrane region"/>
    <property type="match status" value="1"/>
</dbReference>
<proteinExistence type="predicted"/>
<evidence type="ECO:0000256" key="2">
    <source>
        <dbReference type="ARBA" id="ARBA00022692"/>
    </source>
</evidence>
<evidence type="ECO:0000313" key="8">
    <source>
        <dbReference type="Proteomes" id="UP000719766"/>
    </source>
</evidence>
<organism evidence="7 8">
    <name type="scientific">Suillus plorans</name>
    <dbReference type="NCBI Taxonomy" id="116603"/>
    <lineage>
        <taxon>Eukaryota</taxon>
        <taxon>Fungi</taxon>
        <taxon>Dikarya</taxon>
        <taxon>Basidiomycota</taxon>
        <taxon>Agaricomycotina</taxon>
        <taxon>Agaricomycetes</taxon>
        <taxon>Agaricomycetidae</taxon>
        <taxon>Boletales</taxon>
        <taxon>Suillineae</taxon>
        <taxon>Suillaceae</taxon>
        <taxon>Suillus</taxon>
    </lineage>
</organism>
<dbReference type="GeneID" id="64599816"/>
<dbReference type="Proteomes" id="UP000719766">
    <property type="component" value="Unassembled WGS sequence"/>
</dbReference>
<dbReference type="Gene3D" id="1.20.1560.10">
    <property type="entry name" value="ABC transporter type 1, transmembrane domain"/>
    <property type="match status" value="1"/>
</dbReference>
<dbReference type="OrthoDB" id="2688084at2759"/>
<dbReference type="PANTHER" id="PTHR24221:SF648">
    <property type="entry name" value="ABC-TYPE TRANSPORTER ATR1"/>
    <property type="match status" value="1"/>
</dbReference>
<dbReference type="PANTHER" id="PTHR24221">
    <property type="entry name" value="ATP-BINDING CASSETTE SUB-FAMILY B"/>
    <property type="match status" value="1"/>
</dbReference>
<keyword evidence="3 5" id="KW-1133">Transmembrane helix</keyword>
<comment type="subcellular location">
    <subcellularLocation>
        <location evidence="1">Membrane</location>
        <topology evidence="1">Multi-pass membrane protein</topology>
    </subcellularLocation>
</comment>
<evidence type="ECO:0000256" key="1">
    <source>
        <dbReference type="ARBA" id="ARBA00004141"/>
    </source>
</evidence>
<reference evidence="7" key="1">
    <citation type="journal article" date="2020" name="New Phytol.">
        <title>Comparative genomics reveals dynamic genome evolution in host specialist ectomycorrhizal fungi.</title>
        <authorList>
            <person name="Lofgren L.A."/>
            <person name="Nguyen N.H."/>
            <person name="Vilgalys R."/>
            <person name="Ruytinx J."/>
            <person name="Liao H.L."/>
            <person name="Branco S."/>
            <person name="Kuo A."/>
            <person name="LaButti K."/>
            <person name="Lipzen A."/>
            <person name="Andreopoulos W."/>
            <person name="Pangilinan J."/>
            <person name="Riley R."/>
            <person name="Hundley H."/>
            <person name="Na H."/>
            <person name="Barry K."/>
            <person name="Grigoriev I.V."/>
            <person name="Stajich J.E."/>
            <person name="Kennedy P.G."/>
        </authorList>
    </citation>
    <scope>NUCLEOTIDE SEQUENCE</scope>
    <source>
        <strain evidence="7">S12</strain>
    </source>
</reference>
<accession>A0A9P7DNB3</accession>
<dbReference type="EMBL" id="JABBWE010000012">
    <property type="protein sequence ID" value="KAG1798973.1"/>
    <property type="molecule type" value="Genomic_DNA"/>
</dbReference>
<evidence type="ECO:0000256" key="5">
    <source>
        <dbReference type="SAM" id="Phobius"/>
    </source>
</evidence>
<feature type="domain" description="ABC transmembrane type-1" evidence="6">
    <location>
        <begin position="62"/>
        <end position="211"/>
    </location>
</feature>
<dbReference type="InterPro" id="IPR011527">
    <property type="entry name" value="ABC1_TM_dom"/>
</dbReference>
<dbReference type="AlphaFoldDB" id="A0A9P7DNB3"/>